<reference evidence="1 2" key="1">
    <citation type="journal article" date="2008" name="PLoS ONE">
        <title>Genome sequence of a lancefield group C Streptococcus zooepidemicus strain causing epidemic nephritis: new information about an old disease.</title>
        <authorList>
            <person name="Beres S.B."/>
            <person name="Sesso R."/>
            <person name="Pinto S.W.L."/>
            <person name="Hoe N.P."/>
            <person name="Porcella S.F."/>
            <person name="Deleo F.R."/>
            <person name="Musser J.M."/>
        </authorList>
    </citation>
    <scope>NUCLEOTIDE SEQUENCE [LARGE SCALE GENOMIC DNA]</scope>
    <source>
        <strain evidence="1 2">MGCS10565</strain>
    </source>
</reference>
<sequence length="55" mass="6263">MPSACWIKRYYKPINKLARQSLGEPIPSCWMKAYLVLPIFKAKKDLKHAGLACLA</sequence>
<dbReference type="HOGENOM" id="CLU_3030353_0_0_9"/>
<dbReference type="Proteomes" id="UP000001873">
    <property type="component" value="Chromosome"/>
</dbReference>
<proteinExistence type="predicted"/>
<dbReference type="AlphaFoldDB" id="B4U1N2"/>
<organism evidence="1 2">
    <name type="scientific">Streptococcus equi subsp. zooepidemicus (strain MGCS10565)</name>
    <dbReference type="NCBI Taxonomy" id="552526"/>
    <lineage>
        <taxon>Bacteria</taxon>
        <taxon>Bacillati</taxon>
        <taxon>Bacillota</taxon>
        <taxon>Bacilli</taxon>
        <taxon>Lactobacillales</taxon>
        <taxon>Streptococcaceae</taxon>
        <taxon>Streptococcus</taxon>
    </lineage>
</organism>
<accession>B4U1N2</accession>
<dbReference type="KEGG" id="sez:Sez_0527"/>
<name>B4U1N2_STREM</name>
<gene>
    <name evidence="1" type="ordered locus">Sez_0527</name>
</gene>
<evidence type="ECO:0000313" key="1">
    <source>
        <dbReference type="EMBL" id="ACG61899.1"/>
    </source>
</evidence>
<dbReference type="EMBL" id="CP001129">
    <property type="protein sequence ID" value="ACG61899.1"/>
    <property type="molecule type" value="Genomic_DNA"/>
</dbReference>
<evidence type="ECO:0000313" key="2">
    <source>
        <dbReference type="Proteomes" id="UP000001873"/>
    </source>
</evidence>
<protein>
    <submittedName>
        <fullName evidence="1">Uncharacterized protein</fullName>
    </submittedName>
</protein>